<comment type="caution">
    <text evidence="2">The sequence shown here is derived from an EMBL/GenBank/DDBJ whole genome shotgun (WGS) entry which is preliminary data.</text>
</comment>
<proteinExistence type="predicted"/>
<reference evidence="2 3" key="1">
    <citation type="submission" date="2023-02" db="EMBL/GenBank/DDBJ databases">
        <title>Bacterial whole genome sequence for Curvibacter sp. HBC28.</title>
        <authorList>
            <person name="Le V."/>
            <person name="Ko S.-R."/>
            <person name="Ahn C.-Y."/>
            <person name="Oh H.-M."/>
        </authorList>
    </citation>
    <scope>NUCLEOTIDE SEQUENCE [LARGE SCALE GENOMIC DNA]</scope>
    <source>
        <strain evidence="2 3">HBC28</strain>
    </source>
</reference>
<name>A0ABT5MKT9_9BURK</name>
<organism evidence="2 3">
    <name type="scientific">Curvibacter microcysteis</name>
    <dbReference type="NCBI Taxonomy" id="3026419"/>
    <lineage>
        <taxon>Bacteria</taxon>
        <taxon>Pseudomonadati</taxon>
        <taxon>Pseudomonadota</taxon>
        <taxon>Betaproteobacteria</taxon>
        <taxon>Burkholderiales</taxon>
        <taxon>Comamonadaceae</taxon>
        <taxon>Curvibacter</taxon>
    </lineage>
</organism>
<evidence type="ECO:0000313" key="3">
    <source>
        <dbReference type="Proteomes" id="UP001528672"/>
    </source>
</evidence>
<evidence type="ECO:0000256" key="1">
    <source>
        <dbReference type="SAM" id="MobiDB-lite"/>
    </source>
</evidence>
<protein>
    <recommendedName>
        <fullName evidence="4">Secreted protein</fullName>
    </recommendedName>
</protein>
<keyword evidence="3" id="KW-1185">Reference proteome</keyword>
<dbReference type="RefSeq" id="WP_273929662.1">
    <property type="nucleotide sequence ID" value="NZ_JAQSIO010000016.1"/>
</dbReference>
<sequence>MSRFLRSLAPLLTARHPEKEDPAHHSSENCDLTHEKSSNPVRHEGRHVKAQHRAFKLNERHNQLRGPVRQIKLSHHINLSGIHHEQ</sequence>
<accession>A0ABT5MKT9</accession>
<feature type="region of interest" description="Disordered" evidence="1">
    <location>
        <begin position="1"/>
        <end position="46"/>
    </location>
</feature>
<dbReference type="EMBL" id="JAQSIO010000016">
    <property type="protein sequence ID" value="MDD0817193.1"/>
    <property type="molecule type" value="Genomic_DNA"/>
</dbReference>
<dbReference type="Proteomes" id="UP001528672">
    <property type="component" value="Unassembled WGS sequence"/>
</dbReference>
<evidence type="ECO:0000313" key="2">
    <source>
        <dbReference type="EMBL" id="MDD0817193.1"/>
    </source>
</evidence>
<evidence type="ECO:0008006" key="4">
    <source>
        <dbReference type="Google" id="ProtNLM"/>
    </source>
</evidence>
<gene>
    <name evidence="2" type="ORF">PSQ39_21340</name>
</gene>
<feature type="compositionally biased region" description="Basic and acidic residues" evidence="1">
    <location>
        <begin position="15"/>
        <end position="43"/>
    </location>
</feature>